<feature type="compositionally biased region" description="Basic and acidic residues" evidence="2">
    <location>
        <begin position="257"/>
        <end position="277"/>
    </location>
</feature>
<evidence type="ECO:0000256" key="1">
    <source>
        <dbReference type="SAM" id="Coils"/>
    </source>
</evidence>
<proteinExistence type="predicted"/>
<evidence type="ECO:0000313" key="4">
    <source>
        <dbReference type="Proteomes" id="UP001152795"/>
    </source>
</evidence>
<feature type="compositionally biased region" description="Polar residues" evidence="2">
    <location>
        <begin position="301"/>
        <end position="320"/>
    </location>
</feature>
<feature type="region of interest" description="Disordered" evidence="2">
    <location>
        <begin position="196"/>
        <end position="227"/>
    </location>
</feature>
<keyword evidence="1" id="KW-0175">Coiled coil</keyword>
<keyword evidence="4" id="KW-1185">Reference proteome</keyword>
<feature type="region of interest" description="Disordered" evidence="2">
    <location>
        <begin position="255"/>
        <end position="320"/>
    </location>
</feature>
<feature type="compositionally biased region" description="Polar residues" evidence="2">
    <location>
        <begin position="215"/>
        <end position="225"/>
    </location>
</feature>
<dbReference type="EMBL" id="CACRXK020000031">
    <property type="protein sequence ID" value="CAB3977133.1"/>
    <property type="molecule type" value="Genomic_DNA"/>
</dbReference>
<evidence type="ECO:0000313" key="3">
    <source>
        <dbReference type="EMBL" id="CAB3977133.1"/>
    </source>
</evidence>
<dbReference type="AlphaFoldDB" id="A0A6S7FK22"/>
<feature type="coiled-coil region" evidence="1">
    <location>
        <begin position="59"/>
        <end position="93"/>
    </location>
</feature>
<protein>
    <submittedName>
        <fullName evidence="3">Uncharacterized protein</fullName>
    </submittedName>
</protein>
<comment type="caution">
    <text evidence="3">The sequence shown here is derived from an EMBL/GenBank/DDBJ whole genome shotgun (WGS) entry which is preliminary data.</text>
</comment>
<evidence type="ECO:0000256" key="2">
    <source>
        <dbReference type="SAM" id="MobiDB-lite"/>
    </source>
</evidence>
<accession>A0A6S7FK22</accession>
<reference evidence="3" key="1">
    <citation type="submission" date="2020-04" db="EMBL/GenBank/DDBJ databases">
        <authorList>
            <person name="Alioto T."/>
            <person name="Alioto T."/>
            <person name="Gomez Garrido J."/>
        </authorList>
    </citation>
    <scope>NUCLEOTIDE SEQUENCE</scope>
    <source>
        <strain evidence="3">A484AB</strain>
    </source>
</reference>
<organism evidence="3 4">
    <name type="scientific">Paramuricea clavata</name>
    <name type="common">Red gorgonian</name>
    <name type="synonym">Violescent sea-whip</name>
    <dbReference type="NCBI Taxonomy" id="317549"/>
    <lineage>
        <taxon>Eukaryota</taxon>
        <taxon>Metazoa</taxon>
        <taxon>Cnidaria</taxon>
        <taxon>Anthozoa</taxon>
        <taxon>Octocorallia</taxon>
        <taxon>Malacalcyonacea</taxon>
        <taxon>Plexauridae</taxon>
        <taxon>Paramuricea</taxon>
    </lineage>
</organism>
<feature type="compositionally biased region" description="Basic and acidic residues" evidence="2">
    <location>
        <begin position="202"/>
        <end position="211"/>
    </location>
</feature>
<gene>
    <name evidence="3" type="ORF">PACLA_8A042787</name>
</gene>
<sequence length="320" mass="36243">MASFEDRVAALKSSTGSKNSRSPLDDPFYAESLIIQSKSIVGRMYSSNEYVRFKYECELNQLVKEYRVWLAEIKREEREIGAKLDAMRQEQRDISKERRDLQTIHLVAKTNREFINHYKRRAISKRHDRSVLSIPQTSTFAGHEKKRLFPRKAESADDLGKENKLKKVVRLPKIVSKLDGVARVTKKRRTSLPAISSQNTKTGDKLTKREAYGTSKENITSQSNDSIKHSGIENTLSLVKTSVNVKSDIARNVIKSDNSKKPEQMKVVESKLDEGESRALPLSEVRKPRILSAPKSRSQHHQVSFVTAATRPTSACGTTS</sequence>
<name>A0A6S7FK22_PARCT</name>
<dbReference type="Proteomes" id="UP001152795">
    <property type="component" value="Unassembled WGS sequence"/>
</dbReference>